<name>A0ABD0KAZ8_9CAEN</name>
<feature type="domain" description="Epg5-like TPR" evidence="3">
    <location>
        <begin position="530"/>
        <end position="616"/>
    </location>
</feature>
<dbReference type="InterPro" id="IPR051436">
    <property type="entry name" value="Autophagy-related_EPG5"/>
</dbReference>
<dbReference type="EMBL" id="JACVVK020000212">
    <property type="protein sequence ID" value="KAK7484299.1"/>
    <property type="molecule type" value="Genomic_DNA"/>
</dbReference>
<feature type="non-terminal residue" evidence="4">
    <location>
        <position position="1"/>
    </location>
</feature>
<comment type="similarity">
    <text evidence="1">Belongs to the EPG5 family.</text>
</comment>
<dbReference type="Pfam" id="PF26573">
    <property type="entry name" value="TPR_Epg5_2"/>
    <property type="match status" value="1"/>
</dbReference>
<dbReference type="PANTHER" id="PTHR31139">
    <property type="entry name" value="ECTOPIC P GRANULES PROTEIN 5 HOMOLOG"/>
    <property type="match status" value="1"/>
</dbReference>
<evidence type="ECO:0000256" key="2">
    <source>
        <dbReference type="ARBA" id="ARBA00023006"/>
    </source>
</evidence>
<dbReference type="Proteomes" id="UP001519460">
    <property type="component" value="Unassembled WGS sequence"/>
</dbReference>
<reference evidence="4 5" key="1">
    <citation type="journal article" date="2023" name="Sci. Data">
        <title>Genome assembly of the Korean intertidal mud-creeper Batillaria attramentaria.</title>
        <authorList>
            <person name="Patra A.K."/>
            <person name="Ho P.T."/>
            <person name="Jun S."/>
            <person name="Lee S.J."/>
            <person name="Kim Y."/>
            <person name="Won Y.J."/>
        </authorList>
    </citation>
    <scope>NUCLEOTIDE SEQUENCE [LARGE SCALE GENOMIC DNA]</scope>
    <source>
        <strain evidence="4">Wonlab-2016</strain>
    </source>
</reference>
<evidence type="ECO:0000256" key="1">
    <source>
        <dbReference type="ARBA" id="ARBA00010948"/>
    </source>
</evidence>
<organism evidence="4 5">
    <name type="scientific">Batillaria attramentaria</name>
    <dbReference type="NCBI Taxonomy" id="370345"/>
    <lineage>
        <taxon>Eukaryota</taxon>
        <taxon>Metazoa</taxon>
        <taxon>Spiralia</taxon>
        <taxon>Lophotrochozoa</taxon>
        <taxon>Mollusca</taxon>
        <taxon>Gastropoda</taxon>
        <taxon>Caenogastropoda</taxon>
        <taxon>Sorbeoconcha</taxon>
        <taxon>Cerithioidea</taxon>
        <taxon>Batillariidae</taxon>
        <taxon>Batillaria</taxon>
    </lineage>
</organism>
<dbReference type="AlphaFoldDB" id="A0ABD0KAZ8"/>
<dbReference type="PANTHER" id="PTHR31139:SF4">
    <property type="entry name" value="ECTOPIC P GRANULES PROTEIN 5 HOMOLOG"/>
    <property type="match status" value="1"/>
</dbReference>
<protein>
    <recommendedName>
        <fullName evidence="3">Epg5-like TPR domain-containing protein</fullName>
    </recommendedName>
</protein>
<evidence type="ECO:0000313" key="5">
    <source>
        <dbReference type="Proteomes" id="UP001519460"/>
    </source>
</evidence>
<gene>
    <name evidence="4" type="ORF">BaRGS_00024424</name>
</gene>
<dbReference type="GO" id="GO:0006914">
    <property type="term" value="P:autophagy"/>
    <property type="evidence" value="ECO:0007669"/>
    <property type="project" value="UniProtKB-KW"/>
</dbReference>
<sequence length="623" mass="70712">LGSWQFMADMPFTCLSAGSVWRLLWLLQQDQGQAVNLDTLPPVEKCREDMKDLESRRQLADTLQKLPTSESIYLLTTFANMAASRPLEEDEFIECITLQVFEIAYICDHTRDFCSKTGRELLSSVIQKHPTAFSMLLRRVQVVMSQLGMMALYLFHELPASIWIPQDPDMLLLRQWLLNTDIASAENQLARVVLDRMNWDLFAETGKLVLDIRLHRQVALLLVESYVKFISERRASYLIVEGMRQMASYVSQQSSREQQFNNWAWALALRLKLHRESAILHSKAAESHPFQAPSLEQEPWLLPLSSAARAKNPLACFLVLSMTDVGHDTNQFMCVGLDMLMTLATSSQYSAVIHILSCITPQFLATPQYLVENDMFQKILQMVLSADENVLRVTKMVLGVEFPGTVTRQFTQMIQAMISARLGTNQALPALLFWTKAVFKVAKFLADQNCCYVLDHVVRWGFLQKGARDRLDEVFREYFKQHLAESKSHGGLLSLFGGGSGGQPSLMERASLPDFGWLAAQILHVESAVELESGVWPSVQHDLLANPSLSVEAALKHVVMRLKPETAPVAGRLCIYRWAQQALDMPLDHPLLPIVWQRFFSFYLGRPTVNTQSVFVQFLSCTY</sequence>
<comment type="caution">
    <text evidence="4">The sequence shown here is derived from an EMBL/GenBank/DDBJ whole genome shotgun (WGS) entry which is preliminary data.</text>
</comment>
<accession>A0ABD0KAZ8</accession>
<dbReference type="InterPro" id="IPR058750">
    <property type="entry name" value="TPR_Epg5"/>
</dbReference>
<proteinExistence type="inferred from homology"/>
<evidence type="ECO:0000313" key="4">
    <source>
        <dbReference type="EMBL" id="KAK7484299.1"/>
    </source>
</evidence>
<keyword evidence="5" id="KW-1185">Reference proteome</keyword>
<keyword evidence="2" id="KW-0072">Autophagy</keyword>
<evidence type="ECO:0000259" key="3">
    <source>
        <dbReference type="Pfam" id="PF26573"/>
    </source>
</evidence>